<organism evidence="1">
    <name type="scientific">Escherichia phage fEgEco12</name>
    <dbReference type="NCBI Taxonomy" id="3158837"/>
    <lineage>
        <taxon>Viruses</taxon>
        <taxon>Duplodnaviria</taxon>
        <taxon>Heunggongvirae</taxon>
        <taxon>Uroviricota</taxon>
        <taxon>Caudoviricetes</taxon>
    </lineage>
</organism>
<reference evidence="1" key="1">
    <citation type="submission" date="2024-05" db="EMBL/GenBank/DDBJ databases">
        <authorList>
            <person name="Badawy S."/>
            <person name="Skurnik M."/>
        </authorList>
    </citation>
    <scope>NUCLEOTIDE SEQUENCE</scope>
</reference>
<name>A0AAU7PGQ6_9CAUD</name>
<protein>
    <submittedName>
        <fullName evidence="1">DUF2493 domain-containing protein</fullName>
    </submittedName>
</protein>
<accession>A0AAU7PGQ6</accession>
<dbReference type="EMBL" id="PP777464">
    <property type="protein sequence ID" value="XBS49394.1"/>
    <property type="molecule type" value="Genomic_DNA"/>
</dbReference>
<sequence>MNKIELDEAINGLSNVCFSGGAAGADRLFSIYAKDNGFEVINFSFKGHQSSVDENTILEIPPNILCDSSILKQLNIACYSLRRKVPKPGSYVYNLLARNSYQILNTKRVYCIANITSPTQVSGGTAWAVQMYMDSVDNPEIYCYDMNTRSVFYYDTVLKEFTETFSIPAPHGNWTGIGSRNATQKHMEHFITFFKDVK</sequence>
<proteinExistence type="predicted"/>
<evidence type="ECO:0000313" key="1">
    <source>
        <dbReference type="EMBL" id="XBS49394.1"/>
    </source>
</evidence>